<evidence type="ECO:0000256" key="1">
    <source>
        <dbReference type="SAM" id="Coils"/>
    </source>
</evidence>
<feature type="compositionally biased region" description="Polar residues" evidence="2">
    <location>
        <begin position="62"/>
        <end position="77"/>
    </location>
</feature>
<gene>
    <name evidence="3" type="ORF">BCR38DRAFT_120160</name>
</gene>
<dbReference type="InParanoid" id="A0A1Y2DA17"/>
<protein>
    <submittedName>
        <fullName evidence="3">Uncharacterized protein</fullName>
    </submittedName>
</protein>
<keyword evidence="1" id="KW-0175">Coiled coil</keyword>
<evidence type="ECO:0000313" key="3">
    <source>
        <dbReference type="EMBL" id="ORY56110.1"/>
    </source>
</evidence>
<organism evidence="3 4">
    <name type="scientific">Pseudomassariella vexata</name>
    <dbReference type="NCBI Taxonomy" id="1141098"/>
    <lineage>
        <taxon>Eukaryota</taxon>
        <taxon>Fungi</taxon>
        <taxon>Dikarya</taxon>
        <taxon>Ascomycota</taxon>
        <taxon>Pezizomycotina</taxon>
        <taxon>Sordariomycetes</taxon>
        <taxon>Xylariomycetidae</taxon>
        <taxon>Amphisphaeriales</taxon>
        <taxon>Pseudomassariaceae</taxon>
        <taxon>Pseudomassariella</taxon>
    </lineage>
</organism>
<name>A0A1Y2DA17_9PEZI</name>
<dbReference type="AlphaFoldDB" id="A0A1Y2DA17"/>
<reference evidence="3 4" key="1">
    <citation type="submission" date="2016-07" db="EMBL/GenBank/DDBJ databases">
        <title>Pervasive Adenine N6-methylation of Active Genes in Fungi.</title>
        <authorList>
            <consortium name="DOE Joint Genome Institute"/>
            <person name="Mondo S.J."/>
            <person name="Dannebaum R.O."/>
            <person name="Kuo R.C."/>
            <person name="Labutti K."/>
            <person name="Haridas S."/>
            <person name="Kuo A."/>
            <person name="Salamov A."/>
            <person name="Ahrendt S.R."/>
            <person name="Lipzen A."/>
            <person name="Sullivan W."/>
            <person name="Andreopoulos W.B."/>
            <person name="Clum A."/>
            <person name="Lindquist E."/>
            <person name="Daum C."/>
            <person name="Ramamoorthy G.K."/>
            <person name="Gryganskyi A."/>
            <person name="Culley D."/>
            <person name="Magnuson J.K."/>
            <person name="James T.Y."/>
            <person name="O'Malley M.A."/>
            <person name="Stajich J.E."/>
            <person name="Spatafora J.W."/>
            <person name="Visel A."/>
            <person name="Grigoriev I.V."/>
        </authorList>
    </citation>
    <scope>NUCLEOTIDE SEQUENCE [LARGE SCALE GENOMIC DNA]</scope>
    <source>
        <strain evidence="3 4">CBS 129021</strain>
    </source>
</reference>
<comment type="caution">
    <text evidence="3">The sequence shown here is derived from an EMBL/GenBank/DDBJ whole genome shotgun (WGS) entry which is preliminary data.</text>
</comment>
<feature type="compositionally biased region" description="Low complexity" evidence="2">
    <location>
        <begin position="10"/>
        <end position="21"/>
    </location>
</feature>
<feature type="compositionally biased region" description="Polar residues" evidence="2">
    <location>
        <begin position="159"/>
        <end position="182"/>
    </location>
</feature>
<keyword evidence="4" id="KW-1185">Reference proteome</keyword>
<sequence>MLENSRHAATPQTPQNPTRPQYHGDATPTPSPPASPSLSLYSMGMSPSSPLRRQVSAPRVMSSISPRSAADNSEYQDSTQYSKDVLIQRLNDLTARIAADDDGVQDDRLDSLHATVDEMEKVLGQTSSTKSLKHWPTSPSINNRVNGHGLSLGPPNMSKTQSCLSGISTGHRNPSAQNSLSPQLKGKATEPKSNPVSSTSSRRMQQVLGESQKLNEGLKTVVSCLKARQEERDHIHDLLITRLERAAQRIIYLEGRVNELECERNDGEMEILNLQIQLKAIEVQCLNYVPEDADPELLNSIESWKADWSALKRKRARRQDTEMLNTPTPKATRTHITRNLHDVRMHIWNWADQGTQSSCYTILRLDESSSTF</sequence>
<proteinExistence type="predicted"/>
<dbReference type="Proteomes" id="UP000193689">
    <property type="component" value="Unassembled WGS sequence"/>
</dbReference>
<feature type="region of interest" description="Disordered" evidence="2">
    <location>
        <begin position="159"/>
        <end position="212"/>
    </location>
</feature>
<feature type="region of interest" description="Disordered" evidence="2">
    <location>
        <begin position="124"/>
        <end position="144"/>
    </location>
</feature>
<dbReference type="EMBL" id="MCFJ01000024">
    <property type="protein sequence ID" value="ORY56110.1"/>
    <property type="molecule type" value="Genomic_DNA"/>
</dbReference>
<accession>A0A1Y2DA17</accession>
<feature type="region of interest" description="Disordered" evidence="2">
    <location>
        <begin position="1"/>
        <end position="77"/>
    </location>
</feature>
<dbReference type="OrthoDB" id="4448936at2759"/>
<dbReference type="GeneID" id="63769677"/>
<feature type="compositionally biased region" description="Polar residues" evidence="2">
    <location>
        <begin position="191"/>
        <end position="212"/>
    </location>
</feature>
<dbReference type="STRING" id="1141098.A0A1Y2DA17"/>
<dbReference type="RefSeq" id="XP_040709956.1">
    <property type="nucleotide sequence ID" value="XM_040853465.1"/>
</dbReference>
<feature type="coiled-coil region" evidence="1">
    <location>
        <begin position="243"/>
        <end position="277"/>
    </location>
</feature>
<evidence type="ECO:0000256" key="2">
    <source>
        <dbReference type="SAM" id="MobiDB-lite"/>
    </source>
</evidence>
<evidence type="ECO:0000313" key="4">
    <source>
        <dbReference type="Proteomes" id="UP000193689"/>
    </source>
</evidence>